<dbReference type="Pfam" id="PF01494">
    <property type="entry name" value="FAD_binding_3"/>
    <property type="match status" value="1"/>
</dbReference>
<accession>A0A652YJL8</accession>
<dbReference type="Gene3D" id="3.50.50.60">
    <property type="entry name" value="FAD/NAD(P)-binding domain"/>
    <property type="match status" value="1"/>
</dbReference>
<comment type="subunit">
    <text evidence="5">Monomer.</text>
</comment>
<keyword evidence="1 5" id="KW-0285">Flavoprotein</keyword>
<feature type="domain" description="FAD-binding" evidence="6">
    <location>
        <begin position="6"/>
        <end position="353"/>
    </location>
</feature>
<dbReference type="GO" id="GO:0071949">
    <property type="term" value="F:FAD binding"/>
    <property type="evidence" value="ECO:0007669"/>
    <property type="project" value="InterPro"/>
</dbReference>
<evidence type="ECO:0000256" key="5">
    <source>
        <dbReference type="HAMAP-Rule" id="MF_00845"/>
    </source>
</evidence>
<comment type="caution">
    <text evidence="7">The sequence shown here is derived from an EMBL/GenBank/DDBJ whole genome shotgun (WGS) entry which is preliminary data.</text>
</comment>
<comment type="catalytic activity">
    <reaction evidence="5">
        <text>a tetracycline + NADPH + O2 + H(+) = an 11a-hydroxytetracycline + NADP(+) + H2O</text>
        <dbReference type="Rhea" id="RHEA:61444"/>
        <dbReference type="ChEBI" id="CHEBI:15377"/>
        <dbReference type="ChEBI" id="CHEBI:15378"/>
        <dbReference type="ChEBI" id="CHEBI:15379"/>
        <dbReference type="ChEBI" id="CHEBI:57783"/>
        <dbReference type="ChEBI" id="CHEBI:58349"/>
        <dbReference type="ChEBI" id="CHEBI:144644"/>
        <dbReference type="ChEBI" id="CHEBI:144645"/>
    </reaction>
</comment>
<dbReference type="SUPFAM" id="SSF51905">
    <property type="entry name" value="FAD/NAD(P)-binding domain"/>
    <property type="match status" value="1"/>
</dbReference>
<dbReference type="GO" id="GO:0046677">
    <property type="term" value="P:response to antibiotic"/>
    <property type="evidence" value="ECO:0007669"/>
    <property type="project" value="InterPro"/>
</dbReference>
<feature type="binding site" evidence="5">
    <location>
        <position position="105"/>
    </location>
    <ligand>
        <name>FAD</name>
        <dbReference type="ChEBI" id="CHEBI:57692"/>
    </ligand>
</feature>
<keyword evidence="4 5" id="KW-0503">Monooxygenase</keyword>
<evidence type="ECO:0000256" key="1">
    <source>
        <dbReference type="ARBA" id="ARBA00022630"/>
    </source>
</evidence>
<dbReference type="GO" id="GO:0004497">
    <property type="term" value="F:monooxygenase activity"/>
    <property type="evidence" value="ECO:0007669"/>
    <property type="project" value="UniProtKB-UniRule"/>
</dbReference>
<evidence type="ECO:0000259" key="6">
    <source>
        <dbReference type="Pfam" id="PF01494"/>
    </source>
</evidence>
<comment type="similarity">
    <text evidence="5">Belongs to the aromatic-ring hydroxylase family. TetX subfamily.</text>
</comment>
<name>A0A652YJL8_NOCGL</name>
<keyword evidence="5" id="KW-0963">Cytoplasm</keyword>
<organism evidence="7">
    <name type="scientific">Nocardia globerula</name>
    <dbReference type="NCBI Taxonomy" id="1818"/>
    <lineage>
        <taxon>Bacteria</taxon>
        <taxon>Bacillati</taxon>
        <taxon>Actinomycetota</taxon>
        <taxon>Actinomycetes</taxon>
        <taxon>Mycobacteriales</taxon>
        <taxon>Nocardiaceae</taxon>
        <taxon>Nocardia</taxon>
    </lineage>
</organism>
<feature type="binding site" evidence="5">
    <location>
        <position position="42"/>
    </location>
    <ligand>
        <name>NADPH</name>
        <dbReference type="ChEBI" id="CHEBI:57783"/>
    </ligand>
</feature>
<protein>
    <recommendedName>
        <fullName evidence="5">Flavin-dependent monooxygenase</fullName>
    </recommendedName>
    <alternativeName>
        <fullName evidence="5">TetX monooxygenase</fullName>
        <shortName evidence="5">TetX</shortName>
        <ecNumber evidence="5">1.14.13.-</ecNumber>
    </alternativeName>
</protein>
<keyword evidence="5" id="KW-0521">NADP</keyword>
<keyword evidence="5" id="KW-0547">Nucleotide-binding</keyword>
<dbReference type="PANTHER" id="PTHR46972:SF1">
    <property type="entry name" value="FAD DEPENDENT OXIDOREDUCTASE DOMAIN-CONTAINING PROTEIN"/>
    <property type="match status" value="1"/>
</dbReference>
<keyword evidence="2 5" id="KW-0274">FAD</keyword>
<sequence length="388" mass="41182">MTTHYPIAIIGGGLGGLIAARVLHVHGITSAVFELEPSRSTRVQGGMLDIHDHNGQKAIRAAGLWEPFCALIHPGGEAMRILDHAGTILREEADGGTLSRPEVDRGHLRDMLIDSLPDEAIHWGHKVTRISQVEGVAGRHEVSFADGGSITTDLLIGADGAWSKVRPLVSDAWPTYSGISFIEADLLDADERHPSAAAVMGGGMLFAFRGNIGILGHRESDGSLHSYLGVRADENWIDTIDFTDVPAATSAILRLLDGWDNSLRDLIARADTGLTPRRIVALPIDHSWKRVPGVTLLGDAAHVMSPFAGEGANLAMYDGALLALAVSEHSGDVESALAAYEAELFPRAAKAAAESAESLEILFSENSPQGLVDMFAGFDEQDAAAATT</sequence>
<keyword evidence="3 5" id="KW-0560">Oxidoreductase</keyword>
<evidence type="ECO:0000256" key="4">
    <source>
        <dbReference type="ARBA" id="ARBA00023033"/>
    </source>
</evidence>
<dbReference type="InterPro" id="IPR036188">
    <property type="entry name" value="FAD/NAD-bd_sf"/>
</dbReference>
<feature type="binding site" evidence="5">
    <location>
        <position position="299"/>
    </location>
    <ligand>
        <name>FAD</name>
        <dbReference type="ChEBI" id="CHEBI:57692"/>
    </ligand>
</feature>
<comment type="subcellular location">
    <subcellularLocation>
        <location evidence="5">Cytoplasm</location>
    </subcellularLocation>
</comment>
<dbReference type="EMBL" id="VNIQ01000007">
    <property type="protein sequence ID" value="TYQ01594.1"/>
    <property type="molecule type" value="Genomic_DNA"/>
</dbReference>
<dbReference type="PRINTS" id="PR00420">
    <property type="entry name" value="RNGMNOXGNASE"/>
</dbReference>
<feature type="binding site" evidence="5">
    <location>
        <position position="49"/>
    </location>
    <ligand>
        <name>FAD</name>
        <dbReference type="ChEBI" id="CHEBI:57692"/>
    </ligand>
</feature>
<dbReference type="HAMAP" id="MF_00845">
    <property type="entry name" value="TetX_monooxygenase"/>
    <property type="match status" value="1"/>
</dbReference>
<reference evidence="7" key="1">
    <citation type="submission" date="2019-07" db="EMBL/GenBank/DDBJ databases">
        <title>Genomic Encyclopedia of Type Strains, Phase IV (KMG-IV): sequencing the most valuable type-strain genomes for metagenomic binning, comparative biology and taxonomic classification.</title>
        <authorList>
            <person name="Goeker M."/>
        </authorList>
    </citation>
    <scope>NUCLEOTIDE SEQUENCE</scope>
    <source>
        <strain evidence="7">DSM 44596</strain>
    </source>
</reference>
<proteinExistence type="inferred from homology"/>
<comment type="function">
    <text evidence="5">An FAD-requiring monooxygenase active on some tetracycline antibiotic derivatives, which leads to their inactivation. Hydroxylates carbon 11a of tetracycline and some analogs.</text>
</comment>
<dbReference type="EC" id="1.14.13.-" evidence="5"/>
<comment type="domain">
    <text evidence="5">Consists of an N-terminal FAD-binding domain with a Rossman fold and a C-terminal substrate-binding domain.</text>
</comment>
<gene>
    <name evidence="7" type="ORF">FNL38_1079</name>
</gene>
<dbReference type="AlphaFoldDB" id="A0A652YJL8"/>
<dbReference type="InterPro" id="IPR043683">
    <property type="entry name" value="TetX_monooxygenase"/>
</dbReference>
<dbReference type="PANTHER" id="PTHR46972">
    <property type="entry name" value="MONOOXYGENASE ASQM-RELATED"/>
    <property type="match status" value="1"/>
</dbReference>
<evidence type="ECO:0000256" key="3">
    <source>
        <dbReference type="ARBA" id="ARBA00023002"/>
    </source>
</evidence>
<dbReference type="InterPro" id="IPR002938">
    <property type="entry name" value="FAD-bd"/>
</dbReference>
<evidence type="ECO:0000313" key="7">
    <source>
        <dbReference type="EMBL" id="TYQ01594.1"/>
    </source>
</evidence>
<evidence type="ECO:0000256" key="2">
    <source>
        <dbReference type="ARBA" id="ARBA00022827"/>
    </source>
</evidence>
<comment type="cofactor">
    <cofactor evidence="5">
        <name>FAD</name>
        <dbReference type="ChEBI" id="CHEBI:57692"/>
    </cofactor>
</comment>
<dbReference type="GO" id="GO:0005737">
    <property type="term" value="C:cytoplasm"/>
    <property type="evidence" value="ECO:0007669"/>
    <property type="project" value="UniProtKB-SubCell"/>
</dbReference>